<evidence type="ECO:0008006" key="4">
    <source>
        <dbReference type="Google" id="ProtNLM"/>
    </source>
</evidence>
<feature type="compositionally biased region" description="Basic and acidic residues" evidence="1">
    <location>
        <begin position="63"/>
        <end position="102"/>
    </location>
</feature>
<proteinExistence type="predicted"/>
<feature type="compositionally biased region" description="Acidic residues" evidence="1">
    <location>
        <begin position="43"/>
        <end position="52"/>
    </location>
</feature>
<dbReference type="OrthoDB" id="9994289at2759"/>
<dbReference type="SUPFAM" id="SSF50729">
    <property type="entry name" value="PH domain-like"/>
    <property type="match status" value="1"/>
</dbReference>
<dbReference type="AlphaFoldDB" id="A0A6J8BQD9"/>
<accession>A0A6J8BQD9</accession>
<feature type="region of interest" description="Disordered" evidence="1">
    <location>
        <begin position="43"/>
        <end position="102"/>
    </location>
</feature>
<evidence type="ECO:0000313" key="2">
    <source>
        <dbReference type="EMBL" id="CAC5385816.1"/>
    </source>
</evidence>
<dbReference type="EMBL" id="CACVKT020003764">
    <property type="protein sequence ID" value="CAC5385816.1"/>
    <property type="molecule type" value="Genomic_DNA"/>
</dbReference>
<dbReference type="InterPro" id="IPR051133">
    <property type="entry name" value="Adapter_Engulfment-Domain"/>
</dbReference>
<dbReference type="Proteomes" id="UP000507470">
    <property type="component" value="Unassembled WGS sequence"/>
</dbReference>
<dbReference type="Gene3D" id="2.30.29.30">
    <property type="entry name" value="Pleckstrin-homology domain (PH domain)/Phosphotyrosine-binding domain (PTB)"/>
    <property type="match status" value="1"/>
</dbReference>
<sequence length="315" mass="35253">MSGQVLGATALPEEIIDVSDMDTNFKEALDRLDNIALNADYNIDEDENDDGSPETGSVGDCSVKSDEISDKKSDSSSVKSNDKTKISERKENGRKVPKETKKSVFSKLKKLTKFDKPKQPDPNTVVPKSDSTKLSDIKIDRLPQLFVCKYLGKKDVKGVYGLHYVRKPVDELVGKVKKTLLANETVELPLVYVVISNKGIDVKEHQGNRIKDGVTFGNIPIDFISYGVQDMKFWKVFTFIVVSELSSRTKKMECHGYLCDSSTNARKMALSLGASFHLYKTRLAKEGKAHNFQVELRPPDELAVAYTKEDEEEEC</sequence>
<name>A0A6J8BQD9_MYTCO</name>
<evidence type="ECO:0000256" key="1">
    <source>
        <dbReference type="SAM" id="MobiDB-lite"/>
    </source>
</evidence>
<dbReference type="PANTHER" id="PTHR11232:SF57">
    <property type="entry name" value="RE46159P"/>
    <property type="match status" value="1"/>
</dbReference>
<dbReference type="InterPro" id="IPR011993">
    <property type="entry name" value="PH-like_dom_sf"/>
</dbReference>
<gene>
    <name evidence="2" type="ORF">MCOR_21318</name>
</gene>
<dbReference type="PANTHER" id="PTHR11232">
    <property type="entry name" value="PHOSPHOTYROSINE INTERACTION DOMAIN-CONTAINING FAMILY MEMBER"/>
    <property type="match status" value="1"/>
</dbReference>
<keyword evidence="3" id="KW-1185">Reference proteome</keyword>
<reference evidence="2 3" key="1">
    <citation type="submission" date="2020-06" db="EMBL/GenBank/DDBJ databases">
        <authorList>
            <person name="Li R."/>
            <person name="Bekaert M."/>
        </authorList>
    </citation>
    <scope>NUCLEOTIDE SEQUENCE [LARGE SCALE GENOMIC DNA]</scope>
    <source>
        <strain evidence="3">wild</strain>
    </source>
</reference>
<protein>
    <recommendedName>
        <fullName evidence="4">PID domain-containing protein</fullName>
    </recommendedName>
</protein>
<organism evidence="2 3">
    <name type="scientific">Mytilus coruscus</name>
    <name type="common">Sea mussel</name>
    <dbReference type="NCBI Taxonomy" id="42192"/>
    <lineage>
        <taxon>Eukaryota</taxon>
        <taxon>Metazoa</taxon>
        <taxon>Spiralia</taxon>
        <taxon>Lophotrochozoa</taxon>
        <taxon>Mollusca</taxon>
        <taxon>Bivalvia</taxon>
        <taxon>Autobranchia</taxon>
        <taxon>Pteriomorphia</taxon>
        <taxon>Mytilida</taxon>
        <taxon>Mytiloidea</taxon>
        <taxon>Mytilidae</taxon>
        <taxon>Mytilinae</taxon>
        <taxon>Mytilus</taxon>
    </lineage>
</organism>
<evidence type="ECO:0000313" key="3">
    <source>
        <dbReference type="Proteomes" id="UP000507470"/>
    </source>
</evidence>